<dbReference type="InterPro" id="IPR001841">
    <property type="entry name" value="Znf_RING"/>
</dbReference>
<dbReference type="Gene3D" id="3.10.330.70">
    <property type="match status" value="1"/>
</dbReference>
<dbReference type="PROSITE" id="PS51015">
    <property type="entry name" value="YDG"/>
    <property type="match status" value="1"/>
</dbReference>
<dbReference type="GO" id="GO:0008270">
    <property type="term" value="F:zinc ion binding"/>
    <property type="evidence" value="ECO:0007669"/>
    <property type="project" value="UniProtKB-KW"/>
</dbReference>
<dbReference type="PROSITE" id="PS50053">
    <property type="entry name" value="UBIQUITIN_2"/>
    <property type="match status" value="1"/>
</dbReference>
<dbReference type="PANTHER" id="PTHR14140">
    <property type="entry name" value="E3 UBIQUITIN-PROTEIN LIGASE UHRF-RELATED"/>
    <property type="match status" value="1"/>
</dbReference>
<dbReference type="Pfam" id="PF02375">
    <property type="entry name" value="JmjN"/>
    <property type="match status" value="1"/>
</dbReference>
<evidence type="ECO:0000256" key="23">
    <source>
        <dbReference type="ARBA" id="ARBA00023306"/>
    </source>
</evidence>
<dbReference type="InterPro" id="IPR045134">
    <property type="entry name" value="UHRF1/2-like"/>
</dbReference>
<evidence type="ECO:0000256" key="18">
    <source>
        <dbReference type="ARBA" id="ARBA00023004"/>
    </source>
</evidence>
<dbReference type="EC" id="2.3.2.27" evidence="28"/>
<feature type="compositionally biased region" description="Polar residues" evidence="29">
    <location>
        <begin position="1926"/>
        <end position="1975"/>
    </location>
</feature>
<keyword evidence="23" id="KW-0131">Cell cycle</keyword>
<dbReference type="GO" id="GO:0005634">
    <property type="term" value="C:nucleus"/>
    <property type="evidence" value="ECO:0007669"/>
    <property type="project" value="UniProtKB-SubCell"/>
</dbReference>
<dbReference type="Gene3D" id="2.30.30.140">
    <property type="match status" value="2"/>
</dbReference>
<evidence type="ECO:0000256" key="1">
    <source>
        <dbReference type="ARBA" id="ARBA00000900"/>
    </source>
</evidence>
<dbReference type="GO" id="GO:0003677">
    <property type="term" value="F:DNA binding"/>
    <property type="evidence" value="ECO:0007669"/>
    <property type="project" value="UniProtKB-KW"/>
</dbReference>
<evidence type="ECO:0000256" key="19">
    <source>
        <dbReference type="ARBA" id="ARBA00023015"/>
    </source>
</evidence>
<dbReference type="SUPFAM" id="SSF51197">
    <property type="entry name" value="Clavaminate synthase-like"/>
    <property type="match status" value="1"/>
</dbReference>
<evidence type="ECO:0000256" key="2">
    <source>
        <dbReference type="ARBA" id="ARBA00001954"/>
    </source>
</evidence>
<feature type="region of interest" description="Disordered" evidence="29">
    <location>
        <begin position="83"/>
        <end position="125"/>
    </location>
</feature>
<keyword evidence="6" id="KW-0678">Repressor</keyword>
<evidence type="ECO:0000259" key="33">
    <source>
        <dbReference type="PROSITE" id="PS51015"/>
    </source>
</evidence>
<dbReference type="Gene3D" id="3.30.40.10">
    <property type="entry name" value="Zinc/RING finger domain, C3HC4 (zinc finger)"/>
    <property type="match status" value="3"/>
</dbReference>
<dbReference type="SMART" id="SM00545">
    <property type="entry name" value="JmjN"/>
    <property type="match status" value="1"/>
</dbReference>
<evidence type="ECO:0000256" key="12">
    <source>
        <dbReference type="ARBA" id="ARBA00022786"/>
    </source>
</evidence>
<feature type="domain" description="PHD-type" evidence="30">
    <location>
        <begin position="317"/>
        <end position="373"/>
    </location>
</feature>
<dbReference type="SMART" id="SM00466">
    <property type="entry name" value="SRA"/>
    <property type="match status" value="1"/>
</dbReference>
<keyword evidence="19" id="KW-0805">Transcription regulation</keyword>
<reference evidence="37 38" key="1">
    <citation type="submission" date="2024-01" db="EMBL/GenBank/DDBJ databases">
        <authorList>
            <person name="Alioto T."/>
            <person name="Alioto T."/>
            <person name="Gomez Garrido J."/>
        </authorList>
    </citation>
    <scope>NUCLEOTIDE SEQUENCE [LARGE SCALE GENOMIC DNA]</scope>
</reference>
<evidence type="ECO:0000259" key="31">
    <source>
        <dbReference type="PROSITE" id="PS50053"/>
    </source>
</evidence>
<evidence type="ECO:0000256" key="20">
    <source>
        <dbReference type="ARBA" id="ARBA00023125"/>
    </source>
</evidence>
<dbReference type="SMART" id="SM00213">
    <property type="entry name" value="UBQ"/>
    <property type="match status" value="1"/>
</dbReference>
<protein>
    <recommendedName>
        <fullName evidence="28">E3 ubiquitin-protein ligase UHRF</fullName>
        <ecNumber evidence="28">2.3.2.27</ecNumber>
    </recommendedName>
    <alternativeName>
        <fullName evidence="28">RING-type E3 ubiquitin transferase UHRF</fullName>
    </alternativeName>
    <alternativeName>
        <fullName evidence="28">Ubiquitin-like PHD and RING finger domain-containing protein</fullName>
    </alternativeName>
    <alternativeName>
        <fullName evidence="28">Ubiquitin-like-containing PHD and RING finger domains protein</fullName>
    </alternativeName>
</protein>
<keyword evidence="38" id="KW-1185">Reference proteome</keyword>
<sequence>MWIQVRTMDGKETHRVDSLSKLTKVDELRLKIMELFKVEPERQRLFYRGKQMEDGHTIFDYNVGLNDIVQLLVRQKLPVNDVAKSKDKEAELSDSDSGCGSTQSESDKSSTHGEVEGQPAGTSAQINTQELIDPGFGFFKINELVDARDLNMGAWFEGQIVNVTKTEKTPKEETAEAEPAEEEILYHVKYEDYPENGVIQLLVKDVRPRARTVYQWHQLEPGMVVMVNYNPDDPKERGYWYDAEIQRKRESRTQREIHAKIILGDAGDSLNDCRIMFLTEIYKIEEPGSLSDTPAGTESPLKRSNGPECKHCKDNPNKNCRWCNCNICGIKQDPDKQLLCDECDMAYHTYCLNPPLTSIPEDEDWYCPGCRNDASEVVLAGEKLKESKKKAKMASASSSSQRDWGKGMACVGRTKQCTIVPSNHYGPIPGIPVGSMWKFRVQVSESGVHRPHVAGIHGRSNDGAFSLVLAGGYEDDVDDGNEFTYTGSGGRDLSGNKRTAEQSCDQTLTHMNRALALNCNVPVNDKNGAESKNWKEGKPVRVVRNCKGRKHSKYCPEEGNRYDGIYKVVKYWPAKGKSGFLVWRYLLKRDDDEPAPWTRDGKERIKKLGLVMQYPAGYQKEKENKNEVEEAATPNKAKRKRKSQGSESTKTPPAKTPKKVKVEVYKLTQEQKGLIRGDKPNKKLWDEAMESLSLGPKFLNKVEEVFLCICCQEVVYQPITTECQHNVCRECLQRSFKAEVYSCPACRYDLGKNYSMTINKSLQDILNQFFPGNLIFVYEVSFKFKSSYEFCSLESQTCQIFKTILFCGGEGVTTAAGGLPANLQDSPMATDMPMDTVPAPHSAPASPPDSTPASNPVLSPSTAQDQIPTQEPAIAETPDTTVTQEHNAVPDLTQAQPTDPDASLGLTSGSEPPPASQLPPPPASAQNPSCKIMTFRPTMEEFKDFAKYIVYMESQGAHRAGLAKVIPPEGWKPRKSYDSIEDMVIPAPIMQVVTGQSGLFTQYNIQKKSMTVGEYRKLANSKKYCTPRHKDFDDLERKYWKNLTFVSPIYGADVSGSIYDEDIQEWNIGHLNTLLDMVEQECGIVIEGVNTPYMYFGMWKTTFAWHTEDMDLYSINYLHFGQPKSWYAVPPEHGKRLERLAQGFFPGSSQGCDAFLRHKMTLISPSILKKYGIPFDRITQNEGEFMITFPYGYHAGFNHGFNCAESTNFATLRWVDYGKMATQCTCRKDMVKISMDVFVRRLQPDRYDLWKQGKDITVLDHLKSTELSSPELESWRQHRVTFRANLLRRAMQKMKQVRRLKLEEVKVLAEEGIQLDAADYQRQVEEREAQRRQEREERLAKEAMMTLEAMEREEKEAAAKAAETSTAEAKEPEAKPQNVTEDIEKKKQKKQKKMSNTESSSTGFQEAFEQFATTGNNNSKITACYSKMKMPTEVKKSRRHPLSKPPTRSPLSIVKQDPTIDKELSSPMPLDSDMKKQEHLWQNRSPNFLAEKAFNAAVAVLQPHCAICSLFCPYTKPHKEIFSDSLPRHGSLTRPLVPEMCFSVGAGNTEPPPTNYHIGEDGTSLLLRCTSCHMQVHASCYGVKPDSVGESWTCSRCAAGAWTVECCLCNLRGGALKTTTDNRWVHVICAIAVAEARFVNAIEREPVDVSAVPETRKNLKCVLCHGKNANQNRGACIQCSYENCATSFHVTCAQIAGVVMTPADWPYVVSVTCHRHKRVTPKPRTAPKSIQGPNLGQRVIGRNSDGWYYHCTIIGIATQTFYEVNFEDGSYCDNLHPENILSHDCLRSGPPEVGELIVVSTPEGQVLNASFVKEHIHKFYQVEFQGQSQLILKHSEIHQLDQELPKRVRARLAIPVPQEEVSSADEAQAAKRRRLPSGSALPADTPMETTDQPTSLVSTPRVAAPAAEHHSINALPSSQPLSQLSDTPTPASGVQMDAQTSMDTSAALSNAQTESDLASDPTLTLHSTPFQSTLNSDPLLSASSPQPPLQHMSESYTPSSGYVSYMETLLHSHFPQYDGHGHLY</sequence>
<evidence type="ECO:0000256" key="21">
    <source>
        <dbReference type="ARBA" id="ARBA00023163"/>
    </source>
</evidence>
<evidence type="ECO:0000256" key="14">
    <source>
        <dbReference type="ARBA" id="ARBA00022853"/>
    </source>
</evidence>
<feature type="domain" description="RING-type" evidence="32">
    <location>
        <begin position="708"/>
        <end position="747"/>
    </location>
</feature>
<dbReference type="Gene3D" id="2.30.280.10">
    <property type="entry name" value="SRA-YDG"/>
    <property type="match status" value="1"/>
</dbReference>
<dbReference type="InterPro" id="IPR019787">
    <property type="entry name" value="Znf_PHD-finger"/>
</dbReference>
<dbReference type="CDD" id="cd15616">
    <property type="entry name" value="PHD_UHRF1"/>
    <property type="match status" value="1"/>
</dbReference>
<evidence type="ECO:0000256" key="6">
    <source>
        <dbReference type="ARBA" id="ARBA00022491"/>
    </source>
</evidence>
<dbReference type="Gene3D" id="2.30.30.1150">
    <property type="match status" value="1"/>
</dbReference>
<comment type="domain">
    <text evidence="28">The tudor-like regions specifically recognize and bind histone H3 unmethylated at 'Arg-2' (H3R2me0), while the PHD-type zinc finger specifically recognizes and binds histone H3 trimethylated at 'Lys-9' (H3K9me3).</text>
</comment>
<evidence type="ECO:0000259" key="30">
    <source>
        <dbReference type="PROSITE" id="PS50016"/>
    </source>
</evidence>
<dbReference type="InterPro" id="IPR011011">
    <property type="entry name" value="Znf_FYVE_PHD"/>
</dbReference>
<dbReference type="GO" id="GO:0044027">
    <property type="term" value="P:negative regulation of gene expression via chromosomal CpG island methylation"/>
    <property type="evidence" value="ECO:0007669"/>
    <property type="project" value="UniProtKB-ARBA"/>
</dbReference>
<evidence type="ECO:0000259" key="36">
    <source>
        <dbReference type="PROSITE" id="PS51805"/>
    </source>
</evidence>
<comment type="pathway">
    <text evidence="4 28">Protein modification; protein ubiquitination.</text>
</comment>
<evidence type="ECO:0000256" key="22">
    <source>
        <dbReference type="ARBA" id="ARBA00023242"/>
    </source>
</evidence>
<evidence type="ECO:0000256" key="9">
    <source>
        <dbReference type="ARBA" id="ARBA00022723"/>
    </source>
</evidence>
<feature type="compositionally biased region" description="Polar residues" evidence="29">
    <location>
        <begin position="857"/>
        <end position="867"/>
    </location>
</feature>
<keyword evidence="13 28" id="KW-0862">Zinc</keyword>
<dbReference type="InterPro" id="IPR029071">
    <property type="entry name" value="Ubiquitin-like_domsf"/>
</dbReference>
<dbReference type="InterPro" id="IPR003349">
    <property type="entry name" value="JmjN"/>
</dbReference>
<keyword evidence="16" id="KW-0007">Acetylation</keyword>
<comment type="domain">
    <text evidence="28">The YDG domain mediates the interaction with histone H3.</text>
</comment>
<proteinExistence type="inferred from homology"/>
<dbReference type="FunFam" id="2.30.30.1150:FF:000001">
    <property type="entry name" value="E3 ubiquitin-protein ligase UHRF2 isoform X1"/>
    <property type="match status" value="1"/>
</dbReference>
<dbReference type="CDD" id="cd17122">
    <property type="entry name" value="Ubl_UHRF1"/>
    <property type="match status" value="1"/>
</dbReference>
<dbReference type="PANTHER" id="PTHR14140:SF2">
    <property type="entry name" value="E3 UBIQUITIN-PROTEIN LIGASE UHRF1"/>
    <property type="match status" value="1"/>
</dbReference>
<feature type="domain" description="JmjC" evidence="35">
    <location>
        <begin position="1060"/>
        <end position="1226"/>
    </location>
</feature>
<evidence type="ECO:0000256" key="16">
    <source>
        <dbReference type="ARBA" id="ARBA00022990"/>
    </source>
</evidence>
<organism evidence="37 38">
    <name type="scientific">Scomber scombrus</name>
    <name type="common">Atlantic mackerel</name>
    <name type="synonym">Scomber vernalis</name>
    <dbReference type="NCBI Taxonomy" id="13677"/>
    <lineage>
        <taxon>Eukaryota</taxon>
        <taxon>Metazoa</taxon>
        <taxon>Chordata</taxon>
        <taxon>Craniata</taxon>
        <taxon>Vertebrata</taxon>
        <taxon>Euteleostomi</taxon>
        <taxon>Actinopterygii</taxon>
        <taxon>Neopterygii</taxon>
        <taxon>Teleostei</taxon>
        <taxon>Neoteleostei</taxon>
        <taxon>Acanthomorphata</taxon>
        <taxon>Pelagiaria</taxon>
        <taxon>Scombriformes</taxon>
        <taxon>Scombridae</taxon>
        <taxon>Scomber</taxon>
    </lineage>
</organism>
<evidence type="ECO:0000256" key="26">
    <source>
        <dbReference type="PROSITE-ProRule" id="PRU00175"/>
    </source>
</evidence>
<feature type="region of interest" description="Disordered" evidence="29">
    <location>
        <begin position="1858"/>
        <end position="1995"/>
    </location>
</feature>
<feature type="compositionally biased region" description="Polar residues" evidence="29">
    <location>
        <begin position="1887"/>
        <end position="1898"/>
    </location>
</feature>
<keyword evidence="8 28" id="KW-0808">Transferase</keyword>
<keyword evidence="11 26" id="KW-0863">Zinc-finger</keyword>
<evidence type="ECO:0000256" key="7">
    <source>
        <dbReference type="ARBA" id="ARBA00022553"/>
    </source>
</evidence>
<feature type="domain" description="PHD-type" evidence="36">
    <location>
        <begin position="1603"/>
        <end position="1717"/>
    </location>
</feature>
<keyword evidence="9 28" id="KW-0479">Metal-binding</keyword>
<comment type="function">
    <text evidence="28">Multi domain E3 ubiquitin ligase that also plays a role in DNA methylation and histone modifications.</text>
</comment>
<dbReference type="Pfam" id="PF00628">
    <property type="entry name" value="PHD"/>
    <property type="match status" value="1"/>
</dbReference>
<evidence type="ECO:0000256" key="25">
    <source>
        <dbReference type="ARBA" id="ARBA00054423"/>
    </source>
</evidence>
<dbReference type="GO" id="GO:0061630">
    <property type="term" value="F:ubiquitin protein ligase activity"/>
    <property type="evidence" value="ECO:0007669"/>
    <property type="project" value="UniProtKB-UniRule"/>
</dbReference>
<keyword evidence="14" id="KW-0156">Chromatin regulator</keyword>
<feature type="domain" description="Ubiquitin-like" evidence="31">
    <location>
        <begin position="1"/>
        <end position="78"/>
    </location>
</feature>
<feature type="compositionally biased region" description="Basic and acidic residues" evidence="29">
    <location>
        <begin position="105"/>
        <end position="115"/>
    </location>
</feature>
<dbReference type="CDD" id="cd16769">
    <property type="entry name" value="RING-HC_UHRF1"/>
    <property type="match status" value="1"/>
</dbReference>
<comment type="catalytic activity">
    <reaction evidence="24">
        <text>N(6),N(6),N(6)-trimethyl-L-lysyl(9)-[histone H3] + 2 2-oxoglutarate + 2 O2 = N(6)-methyl-L-lysyl(9)-[histone H3] + 2 formaldehyde + 2 succinate + 2 CO2</text>
        <dbReference type="Rhea" id="RHEA:60200"/>
        <dbReference type="Rhea" id="RHEA-COMP:15538"/>
        <dbReference type="Rhea" id="RHEA-COMP:15542"/>
        <dbReference type="ChEBI" id="CHEBI:15379"/>
        <dbReference type="ChEBI" id="CHEBI:16526"/>
        <dbReference type="ChEBI" id="CHEBI:16810"/>
        <dbReference type="ChEBI" id="CHEBI:16842"/>
        <dbReference type="ChEBI" id="CHEBI:30031"/>
        <dbReference type="ChEBI" id="CHEBI:61929"/>
        <dbReference type="ChEBI" id="CHEBI:61961"/>
        <dbReference type="EC" id="1.14.11.66"/>
    </reaction>
</comment>
<dbReference type="GO" id="GO:0016567">
    <property type="term" value="P:protein ubiquitination"/>
    <property type="evidence" value="ECO:0007669"/>
    <property type="project" value="UniProtKB-UniRule"/>
</dbReference>
<dbReference type="InterPro" id="IPR021991">
    <property type="entry name" value="TTD_dom"/>
</dbReference>
<evidence type="ECO:0000256" key="5">
    <source>
        <dbReference type="ARBA" id="ARBA00009711"/>
    </source>
</evidence>
<dbReference type="InterPro" id="IPR015947">
    <property type="entry name" value="PUA-like_sf"/>
</dbReference>
<dbReference type="GO" id="GO:0006950">
    <property type="term" value="P:response to stress"/>
    <property type="evidence" value="ECO:0007669"/>
    <property type="project" value="UniProtKB-ARBA"/>
</dbReference>
<evidence type="ECO:0000256" key="8">
    <source>
        <dbReference type="ARBA" id="ARBA00022679"/>
    </source>
</evidence>
<dbReference type="Pfam" id="PF12148">
    <property type="entry name" value="TTD"/>
    <property type="match status" value="1"/>
</dbReference>
<evidence type="ECO:0000256" key="11">
    <source>
        <dbReference type="ARBA" id="ARBA00022771"/>
    </source>
</evidence>
<evidence type="ECO:0000256" key="15">
    <source>
        <dbReference type="ARBA" id="ARBA00022964"/>
    </source>
</evidence>
<dbReference type="Proteomes" id="UP001314229">
    <property type="component" value="Unassembled WGS sequence"/>
</dbReference>
<dbReference type="SMART" id="SM00184">
    <property type="entry name" value="RING"/>
    <property type="match status" value="2"/>
</dbReference>
<dbReference type="PROSITE" id="PS00518">
    <property type="entry name" value="ZF_RING_1"/>
    <property type="match status" value="1"/>
</dbReference>
<dbReference type="FunFam" id="3.10.20.90:FF:000143">
    <property type="entry name" value="E3 ubiquitin-protein ligase UHRF1 isoform 1"/>
    <property type="match status" value="1"/>
</dbReference>
<comment type="subcellular location">
    <subcellularLocation>
        <location evidence="3 27 28">Nucleus</location>
    </subcellularLocation>
</comment>
<dbReference type="InterPro" id="IPR003347">
    <property type="entry name" value="JmjC_dom"/>
</dbReference>
<keyword evidence="20 28" id="KW-0238">DNA-binding</keyword>
<feature type="region of interest" description="Disordered" evidence="29">
    <location>
        <begin position="621"/>
        <end position="659"/>
    </location>
</feature>
<dbReference type="PROSITE" id="PS51184">
    <property type="entry name" value="JMJC"/>
    <property type="match status" value="1"/>
</dbReference>
<evidence type="ECO:0000313" key="37">
    <source>
        <dbReference type="EMBL" id="CAK6979540.1"/>
    </source>
</evidence>
<keyword evidence="18" id="KW-0408">Iron</keyword>
<comment type="caution">
    <text evidence="37">The sequence shown here is derived from an EMBL/GenBank/DDBJ whole genome shotgun (WGS) entry which is preliminary data.</text>
</comment>
<keyword evidence="12 28" id="KW-0833">Ubl conjugation pathway</keyword>
<feature type="region of interest" description="Disordered" evidence="29">
    <location>
        <begin position="1352"/>
        <end position="1402"/>
    </location>
</feature>
<feature type="compositionally biased region" description="Polar residues" evidence="29">
    <location>
        <begin position="95"/>
        <end position="104"/>
    </location>
</feature>
<dbReference type="PROSITE" id="PS50089">
    <property type="entry name" value="ZF_RING_2"/>
    <property type="match status" value="1"/>
</dbReference>
<dbReference type="GO" id="GO:0140684">
    <property type="term" value="F:histone H3K9me2/H3K9me3 demethylase activity"/>
    <property type="evidence" value="ECO:0007669"/>
    <property type="project" value="UniProtKB-EC"/>
</dbReference>
<comment type="catalytic activity">
    <reaction evidence="1 28">
        <text>S-ubiquitinyl-[E2 ubiquitin-conjugating enzyme]-L-cysteine + [acceptor protein]-L-lysine = [E2 ubiquitin-conjugating enzyme]-L-cysteine + N(6)-ubiquitinyl-[acceptor protein]-L-lysine.</text>
        <dbReference type="EC" id="2.3.2.27"/>
    </reaction>
</comment>
<dbReference type="SMART" id="SM00558">
    <property type="entry name" value="JmjC"/>
    <property type="match status" value="1"/>
</dbReference>
<feature type="region of interest" description="Disordered" evidence="29">
    <location>
        <begin position="1431"/>
        <end position="1453"/>
    </location>
</feature>
<evidence type="ECO:0000259" key="35">
    <source>
        <dbReference type="PROSITE" id="PS51184"/>
    </source>
</evidence>
<dbReference type="Pfam" id="PF02182">
    <property type="entry name" value="SAD_SRA"/>
    <property type="match status" value="1"/>
</dbReference>
<evidence type="ECO:0000256" key="13">
    <source>
        <dbReference type="ARBA" id="ARBA00022833"/>
    </source>
</evidence>
<feature type="compositionally biased region" description="Low complexity" evidence="29">
    <location>
        <begin position="1915"/>
        <end position="1925"/>
    </location>
</feature>
<dbReference type="EMBL" id="CAWUFR010000591">
    <property type="protein sequence ID" value="CAK6979540.1"/>
    <property type="molecule type" value="Genomic_DNA"/>
</dbReference>
<dbReference type="Pfam" id="PF02373">
    <property type="entry name" value="JmjC"/>
    <property type="match status" value="1"/>
</dbReference>
<dbReference type="FunFam" id="2.30.280.10:FF:000001">
    <property type="entry name" value="E3 ubiquitin-protein ligase UHRF1 isoform 1"/>
    <property type="match status" value="1"/>
</dbReference>
<feature type="region of interest" description="Disordered" evidence="29">
    <location>
        <begin position="288"/>
        <end position="308"/>
    </location>
</feature>
<feature type="domain" description="YDG" evidence="33">
    <location>
        <begin position="426"/>
        <end position="589"/>
    </location>
</feature>
<dbReference type="InterPro" id="IPR002999">
    <property type="entry name" value="Tudor"/>
</dbReference>
<dbReference type="Pfam" id="PF18104">
    <property type="entry name" value="Tudor_2"/>
    <property type="match status" value="1"/>
</dbReference>
<feature type="region of interest" description="Disordered" evidence="29">
    <location>
        <begin position="821"/>
        <end position="867"/>
    </location>
</feature>
<dbReference type="InterPro" id="IPR036987">
    <property type="entry name" value="SRA-YDG_sf"/>
</dbReference>
<evidence type="ECO:0000256" key="10">
    <source>
        <dbReference type="ARBA" id="ARBA00022737"/>
    </source>
</evidence>
<evidence type="ECO:0000256" key="29">
    <source>
        <dbReference type="SAM" id="MobiDB-lite"/>
    </source>
</evidence>
<dbReference type="InterPro" id="IPR001965">
    <property type="entry name" value="Znf_PHD"/>
</dbReference>
<comment type="similarity">
    <text evidence="5">Belongs to the JHDM3 histone demethylase family.</text>
</comment>
<keyword evidence="7" id="KW-0597">Phosphoprotein</keyword>
<dbReference type="PROSITE" id="PS51183">
    <property type="entry name" value="JMJN"/>
    <property type="match status" value="1"/>
</dbReference>
<dbReference type="InterPro" id="IPR003105">
    <property type="entry name" value="SRA_YDG"/>
</dbReference>
<gene>
    <name evidence="37" type="ORF">FSCOSCO3_A029021</name>
</gene>
<dbReference type="Pfam" id="PF13832">
    <property type="entry name" value="zf-HC5HC2H_2"/>
    <property type="match status" value="1"/>
</dbReference>
<dbReference type="InterPro" id="IPR040477">
    <property type="entry name" value="KDM4-like_Tudor"/>
</dbReference>
<dbReference type="SUPFAM" id="SSF54236">
    <property type="entry name" value="Ubiquitin-like"/>
    <property type="match status" value="1"/>
</dbReference>
<dbReference type="SMART" id="SM00249">
    <property type="entry name" value="PHD"/>
    <property type="match status" value="3"/>
</dbReference>
<dbReference type="PROSITE" id="PS50016">
    <property type="entry name" value="ZF_PHD_2"/>
    <property type="match status" value="1"/>
</dbReference>
<dbReference type="SUPFAM" id="SSF57903">
    <property type="entry name" value="FYVE/PHD zinc finger"/>
    <property type="match status" value="2"/>
</dbReference>
<dbReference type="InterPro" id="IPR013083">
    <property type="entry name" value="Znf_RING/FYVE/PHD"/>
</dbReference>
<name>A0AAV1Q831_SCOSC</name>
<evidence type="ECO:0000256" key="28">
    <source>
        <dbReference type="RuleBase" id="RU369101"/>
    </source>
</evidence>
<dbReference type="SMART" id="SM00333">
    <property type="entry name" value="TUDOR"/>
    <property type="match status" value="2"/>
</dbReference>
<keyword evidence="17" id="KW-0560">Oxidoreductase</keyword>
<feature type="region of interest" description="Disordered" evidence="29">
    <location>
        <begin position="889"/>
        <end position="929"/>
    </location>
</feature>
<comment type="function">
    <text evidence="25">Histone demethylase that specifically demethylates 'Lys-9' of histone H3, thereby playing a role in histone code. Does not demethylate histone H3 'Lys-4', H3 'Lys-27', H3 'Lys-36' nor H4 'Lys-20'. Only able to demethylate trimethylated H3 'Lys-9', with a weaker activity than KDM4A, KDM4C and KDM4D. Demethylation of Lys residue generates formaldehyde and succinate. Plays a critical role in the development of the central nervous system (CNS).</text>
</comment>
<keyword evidence="22 27" id="KW-0539">Nucleus</keyword>
<comment type="cofactor">
    <cofactor evidence="2">
        <name>Fe(2+)</name>
        <dbReference type="ChEBI" id="CHEBI:29033"/>
    </cofactor>
</comment>
<dbReference type="InterPro" id="IPR017907">
    <property type="entry name" value="Znf_RING_CS"/>
</dbReference>
<dbReference type="Pfam" id="PF13831">
    <property type="entry name" value="PHD_2"/>
    <property type="match status" value="1"/>
</dbReference>
<evidence type="ECO:0000256" key="4">
    <source>
        <dbReference type="ARBA" id="ARBA00004906"/>
    </source>
</evidence>
<dbReference type="FunFam" id="3.10.330.70:FF:000001">
    <property type="entry name" value="Putative lysine-specific demethylase 4a"/>
    <property type="match status" value="1"/>
</dbReference>
<dbReference type="FunFam" id="3.30.40.10:FF:000029">
    <property type="entry name" value="lysine-specific demethylase 4C isoform X1"/>
    <property type="match status" value="1"/>
</dbReference>
<dbReference type="CDD" id="cd20457">
    <property type="entry name" value="Tudor_UHRF1_rpt2"/>
    <property type="match status" value="1"/>
</dbReference>
<dbReference type="Gene3D" id="3.10.20.90">
    <property type="entry name" value="Phosphatidylinositol 3-kinase Catalytic Subunit, Chain A, domain 1"/>
    <property type="match status" value="1"/>
</dbReference>
<evidence type="ECO:0000256" key="27">
    <source>
        <dbReference type="PROSITE-ProRule" id="PRU00358"/>
    </source>
</evidence>
<evidence type="ECO:0000256" key="17">
    <source>
        <dbReference type="ARBA" id="ARBA00023002"/>
    </source>
</evidence>
<feature type="domain" description="JmjN" evidence="34">
    <location>
        <begin position="932"/>
        <end position="974"/>
    </location>
</feature>
<keyword evidence="21" id="KW-0804">Transcription</keyword>
<dbReference type="GO" id="GO:0042393">
    <property type="term" value="F:histone binding"/>
    <property type="evidence" value="ECO:0007669"/>
    <property type="project" value="UniProtKB-UniRule"/>
</dbReference>
<dbReference type="SUPFAM" id="SSF88697">
    <property type="entry name" value="PUA domain-like"/>
    <property type="match status" value="1"/>
</dbReference>
<dbReference type="SUPFAM" id="SSF57850">
    <property type="entry name" value="RING/U-box"/>
    <property type="match status" value="1"/>
</dbReference>
<feature type="compositionally biased region" description="Pro residues" evidence="29">
    <location>
        <begin position="911"/>
        <end position="923"/>
    </location>
</feature>
<accession>A0AAV1Q831</accession>
<dbReference type="InterPro" id="IPR000626">
    <property type="entry name" value="Ubiquitin-like_dom"/>
</dbReference>
<dbReference type="InterPro" id="IPR034732">
    <property type="entry name" value="EPHD"/>
</dbReference>
<dbReference type="SUPFAM" id="SSF63748">
    <property type="entry name" value="Tudor/PWWP/MBT"/>
    <property type="match status" value="2"/>
</dbReference>
<evidence type="ECO:0000259" key="34">
    <source>
        <dbReference type="PROSITE" id="PS51183"/>
    </source>
</evidence>
<dbReference type="FunFam" id="2.30.30.140:FF:000068">
    <property type="entry name" value="E3 ubiquitin-protein ligase UHRF1 isoform 1"/>
    <property type="match status" value="1"/>
</dbReference>
<dbReference type="Gene3D" id="2.60.120.650">
    <property type="entry name" value="Cupin"/>
    <property type="match status" value="1"/>
</dbReference>
<evidence type="ECO:0000256" key="24">
    <source>
        <dbReference type="ARBA" id="ARBA00049349"/>
    </source>
</evidence>
<dbReference type="PROSITE" id="PS51805">
    <property type="entry name" value="EPHD"/>
    <property type="match status" value="1"/>
</dbReference>
<keyword evidence="15" id="KW-0223">Dioxygenase</keyword>
<dbReference type="InterPro" id="IPR047406">
    <property type="entry name" value="Ubl_UHRF1"/>
</dbReference>
<dbReference type="FunFam" id="3.30.40.10:FF:000066">
    <property type="entry name" value="E3 ubiquitin-protein ligase UHRF2 isoform X1"/>
    <property type="match status" value="1"/>
</dbReference>
<evidence type="ECO:0000313" key="38">
    <source>
        <dbReference type="Proteomes" id="UP001314229"/>
    </source>
</evidence>
<keyword evidence="10" id="KW-0677">Repeat</keyword>
<evidence type="ECO:0000256" key="3">
    <source>
        <dbReference type="ARBA" id="ARBA00004123"/>
    </source>
</evidence>
<dbReference type="FunFam" id="2.60.120.650:FF:000003">
    <property type="entry name" value="Lysine-specific demethylase 4D"/>
    <property type="match status" value="1"/>
</dbReference>
<evidence type="ECO:0000259" key="32">
    <source>
        <dbReference type="PROSITE" id="PS50089"/>
    </source>
</evidence>
<dbReference type="Pfam" id="PF00240">
    <property type="entry name" value="ubiquitin"/>
    <property type="match status" value="1"/>
</dbReference>